<dbReference type="PANTHER" id="PTHR14159:SF0">
    <property type="entry name" value="ATAXIN-3-RELATED"/>
    <property type="match status" value="1"/>
</dbReference>
<dbReference type="AlphaFoldDB" id="A0A8S0V326"/>
<feature type="domain" description="OTU" evidence="1">
    <location>
        <begin position="141"/>
        <end position="264"/>
    </location>
</feature>
<gene>
    <name evidence="2" type="ORF">OLEA9_A118391</name>
</gene>
<dbReference type="Pfam" id="PF02338">
    <property type="entry name" value="OTU"/>
    <property type="match status" value="1"/>
</dbReference>
<dbReference type="Gene3D" id="6.10.140.100">
    <property type="match status" value="1"/>
</dbReference>
<comment type="caution">
    <text evidence="2">The sequence shown here is derived from an EMBL/GenBank/DDBJ whole genome shotgun (WGS) entry which is preliminary data.</text>
</comment>
<evidence type="ECO:0000259" key="1">
    <source>
        <dbReference type="PROSITE" id="PS50802"/>
    </source>
</evidence>
<dbReference type="GO" id="GO:0005634">
    <property type="term" value="C:nucleus"/>
    <property type="evidence" value="ECO:0007669"/>
    <property type="project" value="TreeGrafter"/>
</dbReference>
<dbReference type="GO" id="GO:0004843">
    <property type="term" value="F:cysteine-type deubiquitinase activity"/>
    <property type="evidence" value="ECO:0007669"/>
    <property type="project" value="InterPro"/>
</dbReference>
<dbReference type="OrthoDB" id="409956at2759"/>
<keyword evidence="3" id="KW-1185">Reference proteome</keyword>
<dbReference type="InterPro" id="IPR003903">
    <property type="entry name" value="UIM_dom"/>
</dbReference>
<dbReference type="InterPro" id="IPR038765">
    <property type="entry name" value="Papain-like_cys_pep_sf"/>
</dbReference>
<reference evidence="2 3" key="1">
    <citation type="submission" date="2019-12" db="EMBL/GenBank/DDBJ databases">
        <authorList>
            <person name="Alioto T."/>
            <person name="Alioto T."/>
            <person name="Gomez Garrido J."/>
        </authorList>
    </citation>
    <scope>NUCLEOTIDE SEQUENCE [LARGE SCALE GENOMIC DNA]</scope>
</reference>
<dbReference type="InterPro" id="IPR003323">
    <property type="entry name" value="OTU_dom"/>
</dbReference>
<dbReference type="PANTHER" id="PTHR14159">
    <property type="entry name" value="ATAXIN-3-RELATED"/>
    <property type="match status" value="1"/>
</dbReference>
<dbReference type="GO" id="GO:0016579">
    <property type="term" value="P:protein deubiquitination"/>
    <property type="evidence" value="ECO:0007669"/>
    <property type="project" value="InterPro"/>
</dbReference>
<sequence length="512" mass="57377">MLKEGKLRLGLAKLANPTHFRTSQNWVNAACDSFNLLPLDWVEFKLTGLELSQVGDQFSYELRRINNLMAYNPSNETILEQLKHGFADFQIASSPVPSVSSHCSQNAPPAAFLTSITHKFFARIGPSLGRGSPAMKKLERYSVQKITGDGRCLFRALVKGMAQNKGVMLNPREERENADELRMAVKEVICDNDKERLKYEEALIAITVEESLKRYCQRIGRPDFWGGESELLVLSKLCCQPIIVYIPQHEHGGWGSGFIPIAEYGAEFRKGTKNVKQRNVVRLLYSAPKHLSKFYLSAYLDSLKDSGWSIFLVKGIFPKECPVTSSEASNGYGQRLSPADAERITKSCNLAPRAHPEVKYRQPKILSDEEDEDLKAASLIDSSREIKTEAAPEHLSKFYLSAYLDSLKDSGWSIFLVKGIFPKKCPVTSSEYSNGYGQRLSPVDAERITKSCNLAPRAHPEEKYRQPKILSDDEDEDLKAAIAASLIDSSREIKTEAGVVEKEKKDSNEEKA</sequence>
<dbReference type="PROSITE" id="PS50802">
    <property type="entry name" value="OTU"/>
    <property type="match status" value="1"/>
</dbReference>
<evidence type="ECO:0000313" key="3">
    <source>
        <dbReference type="Proteomes" id="UP000594638"/>
    </source>
</evidence>
<protein>
    <recommendedName>
        <fullName evidence="1">OTU domain-containing protein</fullName>
    </recommendedName>
</protein>
<dbReference type="Gene3D" id="3.90.70.80">
    <property type="match status" value="1"/>
</dbReference>
<dbReference type="EMBL" id="CACTIH010009229">
    <property type="protein sequence ID" value="CAA3027953.1"/>
    <property type="molecule type" value="Genomic_DNA"/>
</dbReference>
<dbReference type="FunFam" id="3.90.70.80:FF:000019">
    <property type="entry name" value="Cysteine proteinases superfamily protein"/>
    <property type="match status" value="1"/>
</dbReference>
<dbReference type="Gramene" id="OE9A118391T1">
    <property type="protein sequence ID" value="OE9A118391C1"/>
    <property type="gene ID" value="OE9A118391"/>
</dbReference>
<dbReference type="PROSITE" id="PS50330">
    <property type="entry name" value="UIM"/>
    <property type="match status" value="1"/>
</dbReference>
<dbReference type="InterPro" id="IPR033865">
    <property type="entry name" value="Ataxin-3"/>
</dbReference>
<organism evidence="2 3">
    <name type="scientific">Olea europaea subsp. europaea</name>
    <dbReference type="NCBI Taxonomy" id="158383"/>
    <lineage>
        <taxon>Eukaryota</taxon>
        <taxon>Viridiplantae</taxon>
        <taxon>Streptophyta</taxon>
        <taxon>Embryophyta</taxon>
        <taxon>Tracheophyta</taxon>
        <taxon>Spermatophyta</taxon>
        <taxon>Magnoliopsida</taxon>
        <taxon>eudicotyledons</taxon>
        <taxon>Gunneridae</taxon>
        <taxon>Pentapetalae</taxon>
        <taxon>asterids</taxon>
        <taxon>lamiids</taxon>
        <taxon>Lamiales</taxon>
        <taxon>Oleaceae</taxon>
        <taxon>Oleeae</taxon>
        <taxon>Olea</taxon>
    </lineage>
</organism>
<dbReference type="CDD" id="cd22759">
    <property type="entry name" value="OTU_plant_OTU3-like"/>
    <property type="match status" value="1"/>
</dbReference>
<evidence type="ECO:0000313" key="2">
    <source>
        <dbReference type="EMBL" id="CAA3027953.1"/>
    </source>
</evidence>
<accession>A0A8S0V326</accession>
<proteinExistence type="predicted"/>
<name>A0A8S0V326_OLEEU</name>
<dbReference type="SUPFAM" id="SSF54001">
    <property type="entry name" value="Cysteine proteinases"/>
    <property type="match status" value="1"/>
</dbReference>
<dbReference type="Proteomes" id="UP000594638">
    <property type="component" value="Unassembled WGS sequence"/>
</dbReference>